<feature type="non-terminal residue" evidence="2">
    <location>
        <position position="1"/>
    </location>
</feature>
<evidence type="ECO:0000256" key="1">
    <source>
        <dbReference type="SAM" id="MobiDB-lite"/>
    </source>
</evidence>
<sequence>QHGTPTGLVPRTDTSASVKMPAPSPPPKYVHKILPEAPPDPLPASLPVSAYDAQDGFIHLSTAAQTPATAGRFFSASEKLWVLKIPLGKIESNVKWEEAESGCFAHLYGADLGRAEVDNTKAYMRGEGDDWVAMLEKDEWLS</sequence>
<evidence type="ECO:0008006" key="4">
    <source>
        <dbReference type="Google" id="ProtNLM"/>
    </source>
</evidence>
<dbReference type="OrthoDB" id="3335358at2759"/>
<protein>
    <recommendedName>
        <fullName evidence="4">DUF952 domain-containing protein</fullName>
    </recommendedName>
</protein>
<organism evidence="2 3">
    <name type="scientific">Alectoria fallacina</name>
    <dbReference type="NCBI Taxonomy" id="1903189"/>
    <lineage>
        <taxon>Eukaryota</taxon>
        <taxon>Fungi</taxon>
        <taxon>Dikarya</taxon>
        <taxon>Ascomycota</taxon>
        <taxon>Pezizomycotina</taxon>
        <taxon>Lecanoromycetes</taxon>
        <taxon>OSLEUM clade</taxon>
        <taxon>Lecanoromycetidae</taxon>
        <taxon>Lecanorales</taxon>
        <taxon>Lecanorineae</taxon>
        <taxon>Parmeliaceae</taxon>
        <taxon>Alectoria</taxon>
    </lineage>
</organism>
<dbReference type="EMBL" id="CAJPDR010000590">
    <property type="protein sequence ID" value="CAF9940164.1"/>
    <property type="molecule type" value="Genomic_DNA"/>
</dbReference>
<evidence type="ECO:0000313" key="3">
    <source>
        <dbReference type="Proteomes" id="UP000664203"/>
    </source>
</evidence>
<comment type="caution">
    <text evidence="2">The sequence shown here is derived from an EMBL/GenBank/DDBJ whole genome shotgun (WGS) entry which is preliminary data.</text>
</comment>
<dbReference type="Proteomes" id="UP000664203">
    <property type="component" value="Unassembled WGS sequence"/>
</dbReference>
<proteinExistence type="predicted"/>
<dbReference type="Pfam" id="PF06108">
    <property type="entry name" value="DUF952"/>
    <property type="match status" value="1"/>
</dbReference>
<reference evidence="2" key="1">
    <citation type="submission" date="2021-03" db="EMBL/GenBank/DDBJ databases">
        <authorList>
            <person name="Tagirdzhanova G."/>
        </authorList>
    </citation>
    <scope>NUCLEOTIDE SEQUENCE</scope>
</reference>
<dbReference type="SUPFAM" id="SSF56399">
    <property type="entry name" value="ADP-ribosylation"/>
    <property type="match status" value="1"/>
</dbReference>
<dbReference type="Gene3D" id="3.20.170.20">
    <property type="entry name" value="Protein of unknown function DUF952"/>
    <property type="match status" value="1"/>
</dbReference>
<accession>A0A8H3J3S3</accession>
<dbReference type="AlphaFoldDB" id="A0A8H3J3S3"/>
<name>A0A8H3J3S3_9LECA</name>
<keyword evidence="3" id="KW-1185">Reference proteome</keyword>
<dbReference type="InterPro" id="IPR009297">
    <property type="entry name" value="DUF952"/>
</dbReference>
<dbReference type="PANTHER" id="PTHR34129:SF1">
    <property type="entry name" value="DUF952 DOMAIN-CONTAINING PROTEIN"/>
    <property type="match status" value="1"/>
</dbReference>
<evidence type="ECO:0000313" key="2">
    <source>
        <dbReference type="EMBL" id="CAF9940164.1"/>
    </source>
</evidence>
<gene>
    <name evidence="2" type="ORF">ALECFALPRED_008472</name>
</gene>
<dbReference type="PANTHER" id="PTHR34129">
    <property type="entry name" value="BLR1139 PROTEIN"/>
    <property type="match status" value="1"/>
</dbReference>
<feature type="region of interest" description="Disordered" evidence="1">
    <location>
        <begin position="1"/>
        <end position="26"/>
    </location>
</feature>